<feature type="compositionally biased region" description="Polar residues" evidence="1">
    <location>
        <begin position="89"/>
        <end position="112"/>
    </location>
</feature>
<feature type="compositionally biased region" description="Basic and acidic residues" evidence="1">
    <location>
        <begin position="243"/>
        <end position="260"/>
    </location>
</feature>
<proteinExistence type="predicted"/>
<dbReference type="Proteomes" id="UP000284842">
    <property type="component" value="Unassembled WGS sequence"/>
</dbReference>
<feature type="region of interest" description="Disordered" evidence="1">
    <location>
        <begin position="61"/>
        <end position="273"/>
    </location>
</feature>
<keyword evidence="3" id="KW-1185">Reference proteome</keyword>
<evidence type="ECO:0000313" key="3">
    <source>
        <dbReference type="Proteomes" id="UP000284842"/>
    </source>
</evidence>
<accession>A0A409WRM8</accession>
<gene>
    <name evidence="2" type="ORF">CVT24_007935</name>
</gene>
<reference evidence="2 3" key="1">
    <citation type="journal article" date="2018" name="Evol. Lett.">
        <title>Horizontal gene cluster transfer increased hallucinogenic mushroom diversity.</title>
        <authorList>
            <person name="Reynolds H.T."/>
            <person name="Vijayakumar V."/>
            <person name="Gluck-Thaler E."/>
            <person name="Korotkin H.B."/>
            <person name="Matheny P.B."/>
            <person name="Slot J.C."/>
        </authorList>
    </citation>
    <scope>NUCLEOTIDE SEQUENCE [LARGE SCALE GENOMIC DNA]</scope>
    <source>
        <strain evidence="2 3">2629</strain>
    </source>
</reference>
<comment type="caution">
    <text evidence="2">The sequence shown here is derived from an EMBL/GenBank/DDBJ whole genome shotgun (WGS) entry which is preliminary data.</text>
</comment>
<name>A0A409WRM8_9AGAR</name>
<evidence type="ECO:0000256" key="1">
    <source>
        <dbReference type="SAM" id="MobiDB-lite"/>
    </source>
</evidence>
<protein>
    <submittedName>
        <fullName evidence="2">Uncharacterized protein</fullName>
    </submittedName>
</protein>
<sequence>MPKSSSPPSSDVGFEKYPQSQDNSSFPPTFTYPAEFEIWWEKTRAQEEANLPGSYDVSHLVGLNGDMDQPKDEATASAASRYDLRSRKTSPVDNTVKSVIKTSACSQKNKTPMNIPRSPDTPTRPSKAKCHSDRPVRPVPAFAVCEPKTVSNFNRRDTDEITDTESESQTPLWAASKRARQAPQKNDDDGDELEYVDDGPAPAANAILDVGEASPDHQHSAADPDLDGPMHGLAGGVFPDPDEEKKPVVDNDVKPKRKNEDDPDDEADAHTVKKIKPSASVTLQFSAAGETVDISVNCKINGRNIK</sequence>
<feature type="compositionally biased region" description="Polar residues" evidence="1">
    <location>
        <begin position="18"/>
        <end position="28"/>
    </location>
</feature>
<dbReference type="AlphaFoldDB" id="A0A409WRM8"/>
<feature type="region of interest" description="Disordered" evidence="1">
    <location>
        <begin position="1"/>
        <end position="29"/>
    </location>
</feature>
<organism evidence="2 3">
    <name type="scientific">Panaeolus cyanescens</name>
    <dbReference type="NCBI Taxonomy" id="181874"/>
    <lineage>
        <taxon>Eukaryota</taxon>
        <taxon>Fungi</taxon>
        <taxon>Dikarya</taxon>
        <taxon>Basidiomycota</taxon>
        <taxon>Agaricomycotina</taxon>
        <taxon>Agaricomycetes</taxon>
        <taxon>Agaricomycetidae</taxon>
        <taxon>Agaricales</taxon>
        <taxon>Agaricineae</taxon>
        <taxon>Galeropsidaceae</taxon>
        <taxon>Panaeolus</taxon>
    </lineage>
</organism>
<evidence type="ECO:0000313" key="2">
    <source>
        <dbReference type="EMBL" id="PPQ81168.1"/>
    </source>
</evidence>
<feature type="compositionally biased region" description="Acidic residues" evidence="1">
    <location>
        <begin position="188"/>
        <end position="197"/>
    </location>
</feature>
<dbReference type="InParanoid" id="A0A409WRM8"/>
<dbReference type="EMBL" id="NHTK01005305">
    <property type="protein sequence ID" value="PPQ81168.1"/>
    <property type="molecule type" value="Genomic_DNA"/>
</dbReference>